<dbReference type="Gene3D" id="2.40.33.20">
    <property type="entry name" value="PK beta-barrel domain-like"/>
    <property type="match status" value="1"/>
</dbReference>
<comment type="caution">
    <text evidence="2">The sequence shown here is derived from an EMBL/GenBank/DDBJ whole genome shotgun (WGS) entry which is preliminary data.</text>
</comment>
<dbReference type="Proteomes" id="UP000641803">
    <property type="component" value="Unassembled WGS sequence"/>
</dbReference>
<dbReference type="PROSITE" id="PS51340">
    <property type="entry name" value="MOSC"/>
    <property type="match status" value="1"/>
</dbReference>
<gene>
    <name evidence="2" type="ORF">H9652_01170</name>
</gene>
<dbReference type="Pfam" id="PF03473">
    <property type="entry name" value="MOSC"/>
    <property type="match status" value="1"/>
</dbReference>
<dbReference type="PANTHER" id="PTHR36930:SF1">
    <property type="entry name" value="MOSC DOMAIN-CONTAINING PROTEIN"/>
    <property type="match status" value="1"/>
</dbReference>
<dbReference type="InterPro" id="IPR011037">
    <property type="entry name" value="Pyrv_Knase-like_insert_dom_sf"/>
</dbReference>
<accession>A0ABR8RMM3</accession>
<evidence type="ECO:0000313" key="3">
    <source>
        <dbReference type="Proteomes" id="UP000641803"/>
    </source>
</evidence>
<name>A0ABR8RMM3_9CELL</name>
<reference evidence="2 3" key="1">
    <citation type="submission" date="2020-08" db="EMBL/GenBank/DDBJ databases">
        <title>A Genomic Blueprint of the Chicken Gut Microbiome.</title>
        <authorList>
            <person name="Gilroy R."/>
            <person name="Ravi A."/>
            <person name="Getino M."/>
            <person name="Pursley I."/>
            <person name="Horton D.L."/>
            <person name="Alikhan N.-F."/>
            <person name="Baker D."/>
            <person name="Gharbi K."/>
            <person name="Hall N."/>
            <person name="Watson M."/>
            <person name="Adriaenssens E.M."/>
            <person name="Foster-Nyarko E."/>
            <person name="Jarju S."/>
            <person name="Secka A."/>
            <person name="Antonio M."/>
            <person name="Oren A."/>
            <person name="Chaudhuri R."/>
            <person name="La Ragione R.M."/>
            <person name="Hildebrand F."/>
            <person name="Pallen M.J."/>
        </authorList>
    </citation>
    <scope>NUCLEOTIDE SEQUENCE [LARGE SCALE GENOMIC DNA]</scope>
    <source>
        <strain evidence="2 3">Sa4CUA1</strain>
    </source>
</reference>
<sequence>MVPVTEPVPHVVAVAFSLTHGFSKDRQPSVQIVEGLGVVGDAHAGQTVKHRSRVRADPSQPNLRQVHLMHAELFDELAEAGFDVGPADLGENVTTYGVDLLGLPRGTRLHLGAEVVLEVTGLRNPCQQINDFRPGLLKRLVLPDGAGDVIRKAGIMTVVARGGSVAVGDVIEVDLPAGPHHRLQMV</sequence>
<dbReference type="InterPro" id="IPR052716">
    <property type="entry name" value="MOSC_domain"/>
</dbReference>
<organism evidence="2 3">
    <name type="scientific">Oerskovia rustica</name>
    <dbReference type="NCBI Taxonomy" id="2762237"/>
    <lineage>
        <taxon>Bacteria</taxon>
        <taxon>Bacillati</taxon>
        <taxon>Actinomycetota</taxon>
        <taxon>Actinomycetes</taxon>
        <taxon>Micrococcales</taxon>
        <taxon>Cellulomonadaceae</taxon>
        <taxon>Oerskovia</taxon>
    </lineage>
</organism>
<evidence type="ECO:0000313" key="2">
    <source>
        <dbReference type="EMBL" id="MBD7949018.1"/>
    </source>
</evidence>
<dbReference type="EMBL" id="JACSQQ010000002">
    <property type="protein sequence ID" value="MBD7949018.1"/>
    <property type="molecule type" value="Genomic_DNA"/>
</dbReference>
<dbReference type="SUPFAM" id="SSF50800">
    <property type="entry name" value="PK beta-barrel domain-like"/>
    <property type="match status" value="1"/>
</dbReference>
<feature type="domain" description="MOSC" evidence="1">
    <location>
        <begin position="25"/>
        <end position="174"/>
    </location>
</feature>
<proteinExistence type="predicted"/>
<dbReference type="InterPro" id="IPR005302">
    <property type="entry name" value="MoCF_Sase_C"/>
</dbReference>
<keyword evidence="3" id="KW-1185">Reference proteome</keyword>
<evidence type="ECO:0000259" key="1">
    <source>
        <dbReference type="PROSITE" id="PS51340"/>
    </source>
</evidence>
<protein>
    <submittedName>
        <fullName evidence="2">MOSC domain-containing protein</fullName>
    </submittedName>
</protein>
<dbReference type="PANTHER" id="PTHR36930">
    <property type="entry name" value="METAL-SULFUR CLUSTER BIOSYNTHESIS PROTEINS YUAD-RELATED"/>
    <property type="match status" value="1"/>
</dbReference>